<evidence type="ECO:0000313" key="2">
    <source>
        <dbReference type="EMBL" id="SEC66527.1"/>
    </source>
</evidence>
<feature type="transmembrane region" description="Helical" evidence="1">
    <location>
        <begin position="31"/>
        <end position="53"/>
    </location>
</feature>
<dbReference type="Proteomes" id="UP000182241">
    <property type="component" value="Unassembled WGS sequence"/>
</dbReference>
<dbReference type="EMBL" id="FNSA01000003">
    <property type="protein sequence ID" value="SEC66527.1"/>
    <property type="molecule type" value="Genomic_DNA"/>
</dbReference>
<evidence type="ECO:0000313" key="3">
    <source>
        <dbReference type="Proteomes" id="UP000182241"/>
    </source>
</evidence>
<protein>
    <submittedName>
        <fullName evidence="2">Uncharacterized protein</fullName>
    </submittedName>
</protein>
<accession>A0A1H4UCR5</accession>
<keyword evidence="1" id="KW-0812">Transmembrane</keyword>
<keyword evidence="3" id="KW-1185">Reference proteome</keyword>
<evidence type="ECO:0000256" key="1">
    <source>
        <dbReference type="SAM" id="Phobius"/>
    </source>
</evidence>
<dbReference type="AlphaFoldDB" id="A0A1H4UCR5"/>
<reference evidence="3" key="1">
    <citation type="submission" date="2016-10" db="EMBL/GenBank/DDBJ databases">
        <authorList>
            <person name="Varghese N."/>
            <person name="Submissions S."/>
        </authorList>
    </citation>
    <scope>NUCLEOTIDE SEQUENCE [LARGE SCALE GENOMIC DNA]</scope>
    <source>
        <strain evidence="3">DSM 44234</strain>
    </source>
</reference>
<name>A0A1H4UCR5_TSUTY</name>
<dbReference type="STRING" id="57704.SAMN04489793_2857"/>
<gene>
    <name evidence="2" type="ORF">SAMN04489793_2857</name>
</gene>
<organism evidence="2 3">
    <name type="scientific">Tsukamurella tyrosinosolvens</name>
    <dbReference type="NCBI Taxonomy" id="57704"/>
    <lineage>
        <taxon>Bacteria</taxon>
        <taxon>Bacillati</taxon>
        <taxon>Actinomycetota</taxon>
        <taxon>Actinomycetes</taxon>
        <taxon>Mycobacteriales</taxon>
        <taxon>Tsukamurellaceae</taxon>
        <taxon>Tsukamurella</taxon>
    </lineage>
</organism>
<sequence>MLGFTFYIVLSLVVAVPAAAAWKRLSAHTRALAACSTVLMLTFAVNFFCAALWGEEHSAREFLLAAQFVAAAITVAVAVTGIRKALKR</sequence>
<feature type="transmembrane region" description="Helical" evidence="1">
    <location>
        <begin position="6"/>
        <end position="22"/>
    </location>
</feature>
<dbReference type="RefSeq" id="WP_068741742.1">
    <property type="nucleotide sequence ID" value="NZ_FNSA01000003.1"/>
</dbReference>
<proteinExistence type="predicted"/>
<keyword evidence="1" id="KW-1133">Transmembrane helix</keyword>
<feature type="transmembrane region" description="Helical" evidence="1">
    <location>
        <begin position="65"/>
        <end position="82"/>
    </location>
</feature>
<keyword evidence="1" id="KW-0472">Membrane</keyword>